<dbReference type="InterPro" id="IPR011990">
    <property type="entry name" value="TPR-like_helical_dom_sf"/>
</dbReference>
<dbReference type="SUPFAM" id="SSF48452">
    <property type="entry name" value="TPR-like"/>
    <property type="match status" value="1"/>
</dbReference>
<sequence>MSDISFAVLGPLTARAGDTPARLQGTKRRVLLATLLLRANRTVPIPELVQRVWGDVDPNAYRCALQVQVTRLRSALCALAAGARHGPPLLVGGPHGYRIELDDRQLDLARFRALAAAAGRAEADGDLAGCCDRLSRALELWQGPILHDVASAELHEHEVAAVRDELLRAAEHHGTVALALGRHERVADVLSGLTASHPHREALVGQRMIALYRCGRASEALEVYGRTRRFLADRLGTDPGRRLQEVFHGVLRGDLDDRPLVPRQRPVHRPPVARARLVPAELPADPPGFVGRAEEMAALDRLFASGAPARRALVSGPPGAGCTALAVHWAHTAAAGFPDGQLHVDLRGATADPRSPFDVLRRFLRALGVKGELPRETDERAALLRSVLAGRRVLMVLDDAHSAEQVRPLLPGAPGCGAVVTSRYWLVDLIVREGVPALAVGELLEWEAVTLLRDLVGARRAAAEPGALRRLAGVVERLPLPLRLAAAWLATHPEARIAALADKVERRGEDSALARLKAVLGGDPRFLMGGRLAREGSAWRE</sequence>
<dbReference type="SUPFAM" id="SSF52540">
    <property type="entry name" value="P-loop containing nucleoside triphosphate hydrolases"/>
    <property type="match status" value="1"/>
</dbReference>
<gene>
    <name evidence="7" type="ORF">ACFO4E_28890</name>
</gene>
<keyword evidence="8" id="KW-1185">Reference proteome</keyword>
<dbReference type="Pfam" id="PF03704">
    <property type="entry name" value="BTAD"/>
    <property type="match status" value="1"/>
</dbReference>
<accession>A0ABV9E6W4</accession>
<evidence type="ECO:0000256" key="1">
    <source>
        <dbReference type="ARBA" id="ARBA00005820"/>
    </source>
</evidence>
<dbReference type="InterPro" id="IPR051677">
    <property type="entry name" value="AfsR-DnrI-RedD_regulator"/>
</dbReference>
<comment type="caution">
    <text evidence="7">The sequence shown here is derived from an EMBL/GenBank/DDBJ whole genome shotgun (WGS) entry which is preliminary data.</text>
</comment>
<reference evidence="8" key="1">
    <citation type="journal article" date="2019" name="Int. J. Syst. Evol. Microbiol.">
        <title>The Global Catalogue of Microorganisms (GCM) 10K type strain sequencing project: providing services to taxonomists for standard genome sequencing and annotation.</title>
        <authorList>
            <consortium name="The Broad Institute Genomics Platform"/>
            <consortium name="The Broad Institute Genome Sequencing Center for Infectious Disease"/>
            <person name="Wu L."/>
            <person name="Ma J."/>
        </authorList>
    </citation>
    <scope>NUCLEOTIDE SEQUENCE [LARGE SCALE GENOMIC DNA]</scope>
    <source>
        <strain evidence="8">XZYJ18</strain>
    </source>
</reference>
<dbReference type="InterPro" id="IPR027417">
    <property type="entry name" value="P-loop_NTPase"/>
</dbReference>
<dbReference type="CDD" id="cd15831">
    <property type="entry name" value="BTAD"/>
    <property type="match status" value="1"/>
</dbReference>
<evidence type="ECO:0000256" key="2">
    <source>
        <dbReference type="ARBA" id="ARBA00023015"/>
    </source>
</evidence>
<dbReference type="RefSeq" id="WP_378580289.1">
    <property type="nucleotide sequence ID" value="NZ_JBHSFQ010000051.1"/>
</dbReference>
<evidence type="ECO:0000313" key="7">
    <source>
        <dbReference type="EMBL" id="MFC4565894.1"/>
    </source>
</evidence>
<dbReference type="PANTHER" id="PTHR35807:SF1">
    <property type="entry name" value="TRANSCRIPTIONAL REGULATOR REDD"/>
    <property type="match status" value="1"/>
</dbReference>
<dbReference type="PANTHER" id="PTHR35807">
    <property type="entry name" value="TRANSCRIPTIONAL REGULATOR REDD-RELATED"/>
    <property type="match status" value="1"/>
</dbReference>
<comment type="similarity">
    <text evidence="1">Belongs to the AfsR/DnrI/RedD regulatory family.</text>
</comment>
<dbReference type="EMBL" id="JBHSFQ010000051">
    <property type="protein sequence ID" value="MFC4565894.1"/>
    <property type="molecule type" value="Genomic_DNA"/>
</dbReference>
<dbReference type="PROSITE" id="PS51755">
    <property type="entry name" value="OMPR_PHOB"/>
    <property type="match status" value="1"/>
</dbReference>
<feature type="domain" description="OmpR/PhoB-type" evidence="6">
    <location>
        <begin position="1"/>
        <end position="101"/>
    </location>
</feature>
<dbReference type="Proteomes" id="UP001595923">
    <property type="component" value="Unassembled WGS sequence"/>
</dbReference>
<dbReference type="InterPro" id="IPR016032">
    <property type="entry name" value="Sig_transdc_resp-reg_C-effctor"/>
</dbReference>
<dbReference type="SUPFAM" id="SSF46894">
    <property type="entry name" value="C-terminal effector domain of the bipartite response regulators"/>
    <property type="match status" value="1"/>
</dbReference>
<evidence type="ECO:0000256" key="3">
    <source>
        <dbReference type="ARBA" id="ARBA00023125"/>
    </source>
</evidence>
<keyword evidence="3 5" id="KW-0238">DNA-binding</keyword>
<dbReference type="InterPro" id="IPR001867">
    <property type="entry name" value="OmpR/PhoB-type_DNA-bd"/>
</dbReference>
<keyword evidence="4" id="KW-0804">Transcription</keyword>
<evidence type="ECO:0000313" key="8">
    <source>
        <dbReference type="Proteomes" id="UP001595923"/>
    </source>
</evidence>
<name>A0ABV9E6W4_9ACTN</name>
<evidence type="ECO:0000256" key="4">
    <source>
        <dbReference type="ARBA" id="ARBA00023163"/>
    </source>
</evidence>
<proteinExistence type="inferred from homology"/>
<dbReference type="InterPro" id="IPR005158">
    <property type="entry name" value="BTAD"/>
</dbReference>
<keyword evidence="2" id="KW-0805">Transcription regulation</keyword>
<evidence type="ECO:0000259" key="6">
    <source>
        <dbReference type="PROSITE" id="PS51755"/>
    </source>
</evidence>
<evidence type="ECO:0000256" key="5">
    <source>
        <dbReference type="PROSITE-ProRule" id="PRU01091"/>
    </source>
</evidence>
<dbReference type="Gene3D" id="3.40.50.300">
    <property type="entry name" value="P-loop containing nucleotide triphosphate hydrolases"/>
    <property type="match status" value="1"/>
</dbReference>
<dbReference type="Gene3D" id="1.25.40.10">
    <property type="entry name" value="Tetratricopeptide repeat domain"/>
    <property type="match status" value="1"/>
</dbReference>
<organism evidence="7 8">
    <name type="scientific">Nocardiopsis mangrovi</name>
    <dbReference type="NCBI Taxonomy" id="1179818"/>
    <lineage>
        <taxon>Bacteria</taxon>
        <taxon>Bacillati</taxon>
        <taxon>Actinomycetota</taxon>
        <taxon>Actinomycetes</taxon>
        <taxon>Streptosporangiales</taxon>
        <taxon>Nocardiopsidaceae</taxon>
        <taxon>Nocardiopsis</taxon>
    </lineage>
</organism>
<protein>
    <submittedName>
        <fullName evidence="7">BTAD domain-containing putative transcriptional regulator</fullName>
    </submittedName>
</protein>
<feature type="DNA-binding region" description="OmpR/PhoB-type" evidence="5">
    <location>
        <begin position="1"/>
        <end position="101"/>
    </location>
</feature>
<dbReference type="Gene3D" id="1.10.10.10">
    <property type="entry name" value="Winged helix-like DNA-binding domain superfamily/Winged helix DNA-binding domain"/>
    <property type="match status" value="1"/>
</dbReference>
<dbReference type="InterPro" id="IPR036388">
    <property type="entry name" value="WH-like_DNA-bd_sf"/>
</dbReference>
<dbReference type="SMART" id="SM00862">
    <property type="entry name" value="Trans_reg_C"/>
    <property type="match status" value="1"/>
</dbReference>
<dbReference type="SMART" id="SM01043">
    <property type="entry name" value="BTAD"/>
    <property type="match status" value="1"/>
</dbReference>